<evidence type="ECO:0000256" key="1">
    <source>
        <dbReference type="SAM" id="MobiDB-lite"/>
    </source>
</evidence>
<gene>
    <name evidence="3" type="ORF">SAMN04488012_104190</name>
</gene>
<dbReference type="STRING" id="313368.SAMN04488012_104190"/>
<feature type="compositionally biased region" description="Gly residues" evidence="1">
    <location>
        <begin position="35"/>
        <end position="44"/>
    </location>
</feature>
<name>A0A1M6G3X3_9RHOB</name>
<dbReference type="AlphaFoldDB" id="A0A1M6G3X3"/>
<evidence type="ECO:0000256" key="2">
    <source>
        <dbReference type="SAM" id="SignalP"/>
    </source>
</evidence>
<reference evidence="3 4" key="1">
    <citation type="submission" date="2016-11" db="EMBL/GenBank/DDBJ databases">
        <authorList>
            <person name="Jaros S."/>
            <person name="Januszkiewicz K."/>
            <person name="Wedrychowicz H."/>
        </authorList>
    </citation>
    <scope>NUCLEOTIDE SEQUENCE [LARGE SCALE GENOMIC DNA]</scope>
    <source>
        <strain evidence="3 4">DSM 26892</strain>
    </source>
</reference>
<dbReference type="EMBL" id="FQZA01000004">
    <property type="protein sequence ID" value="SHJ04669.1"/>
    <property type="molecule type" value="Genomic_DNA"/>
</dbReference>
<evidence type="ECO:0000313" key="4">
    <source>
        <dbReference type="Proteomes" id="UP000184040"/>
    </source>
</evidence>
<dbReference type="PROSITE" id="PS51257">
    <property type="entry name" value="PROKAR_LIPOPROTEIN"/>
    <property type="match status" value="1"/>
</dbReference>
<keyword evidence="4" id="KW-1185">Reference proteome</keyword>
<dbReference type="RefSeq" id="WP_073128265.1">
    <property type="nucleotide sequence ID" value="NZ_FQZA01000004.1"/>
</dbReference>
<feature type="region of interest" description="Disordered" evidence="1">
    <location>
        <begin position="24"/>
        <end position="66"/>
    </location>
</feature>
<proteinExistence type="predicted"/>
<dbReference type="Proteomes" id="UP000184040">
    <property type="component" value="Unassembled WGS sequence"/>
</dbReference>
<feature type="chain" id="PRO_5013359564" description="Transferrin-binding protein B C-lobe/N-lobe beta barrel domain-containing protein" evidence="2">
    <location>
        <begin position="28"/>
        <end position="364"/>
    </location>
</feature>
<protein>
    <recommendedName>
        <fullName evidence="5">Transferrin-binding protein B C-lobe/N-lobe beta barrel domain-containing protein</fullName>
    </recommendedName>
</protein>
<feature type="signal peptide" evidence="2">
    <location>
        <begin position="1"/>
        <end position="27"/>
    </location>
</feature>
<organism evidence="3 4">
    <name type="scientific">Palleronia salina</name>
    <dbReference type="NCBI Taxonomy" id="313368"/>
    <lineage>
        <taxon>Bacteria</taxon>
        <taxon>Pseudomonadati</taxon>
        <taxon>Pseudomonadota</taxon>
        <taxon>Alphaproteobacteria</taxon>
        <taxon>Rhodobacterales</taxon>
        <taxon>Roseobacteraceae</taxon>
        <taxon>Palleronia</taxon>
    </lineage>
</organism>
<sequence>MFRIPLSIALAAVLSLAACGGPNPFNAPEEETDGGTDGGTGGDDGTPIQSDRGLPPGTSSPSPDNAIVRYEANDSAGGGGFAEGIEYDRATDTFTVDNLAFDGDNTYARGTAVSSLGPFAVYESDVTTTDPVTGNVIDTFPYRGIYGVSRTGQTEFAIVRTGGYLNYGFGGFVYQRNAEDAAGNPVTLDLPTEGDAEYAGDYAGVRIFDGRGGLEYVTGDASMLIDFKDFNDSQAGVLLRVRNRRLYDVNGNDITSAYLDALEADNADLIRPRANDGSGNEVLANIGSRVNPNVADANGEIVQEIFARYSETDGTSFEAGDGQYYAIMSGQNASEIVGVLVMEGADARSDATFQETGGFIVYRQ</sequence>
<evidence type="ECO:0008006" key="5">
    <source>
        <dbReference type="Google" id="ProtNLM"/>
    </source>
</evidence>
<evidence type="ECO:0000313" key="3">
    <source>
        <dbReference type="EMBL" id="SHJ04669.1"/>
    </source>
</evidence>
<keyword evidence="2" id="KW-0732">Signal</keyword>
<accession>A0A1M6G3X3</accession>